<proteinExistence type="inferred from homology"/>
<dbReference type="GO" id="GO:0005385">
    <property type="term" value="F:zinc ion transmembrane transporter activity"/>
    <property type="evidence" value="ECO:0007669"/>
    <property type="project" value="TreeGrafter"/>
</dbReference>
<comment type="subcellular location">
    <subcellularLocation>
        <location evidence="1">Cell membrane</location>
        <topology evidence="1">Multi-pass membrane protein</topology>
    </subcellularLocation>
</comment>
<protein>
    <submittedName>
        <fullName evidence="6">ZIP family metal transporter</fullName>
    </submittedName>
</protein>
<evidence type="ECO:0000256" key="4">
    <source>
        <dbReference type="ARBA" id="ARBA00022833"/>
    </source>
</evidence>
<keyword evidence="5" id="KW-0812">Transmembrane</keyword>
<feature type="transmembrane region" description="Helical" evidence="5">
    <location>
        <begin position="6"/>
        <end position="24"/>
    </location>
</feature>
<keyword evidence="5" id="KW-1133">Transmembrane helix</keyword>
<feature type="transmembrane region" description="Helical" evidence="5">
    <location>
        <begin position="220"/>
        <end position="238"/>
    </location>
</feature>
<evidence type="ECO:0000256" key="1">
    <source>
        <dbReference type="ARBA" id="ARBA00004651"/>
    </source>
</evidence>
<feature type="transmembrane region" description="Helical" evidence="5">
    <location>
        <begin position="163"/>
        <end position="185"/>
    </location>
</feature>
<sequence length="246" mass="26119">MVQAALWGGIASLSLFIGALLGIFVKIPERIVAYIMAFGTGLIIGSATFDLLSEAQGNANLLHITFLFLLGALLFTIFELVITRKGGNERKRSKKNPHGHAGLAIYAGTLMDAIPESIIIGISFIGSQPVQWVFILAIFISNLPESLSSSIGLRKDNYSIRKILFLWGSVVILSSASALLGYLFLEGASENVSYLIGAFGAGGLMAMVSSTMLPEAFEQGGPVIGFVSSLGIILSYILTNLQGPAF</sequence>
<dbReference type="RefSeq" id="WP_148952726.1">
    <property type="nucleotide sequence ID" value="NZ_VTEG01000001.1"/>
</dbReference>
<evidence type="ECO:0000256" key="3">
    <source>
        <dbReference type="ARBA" id="ARBA00022475"/>
    </source>
</evidence>
<organism evidence="6 7">
    <name type="scientific">Rossellomorea vietnamensis</name>
    <dbReference type="NCBI Taxonomy" id="218284"/>
    <lineage>
        <taxon>Bacteria</taxon>
        <taxon>Bacillati</taxon>
        <taxon>Bacillota</taxon>
        <taxon>Bacilli</taxon>
        <taxon>Bacillales</taxon>
        <taxon>Bacillaceae</taxon>
        <taxon>Rossellomorea</taxon>
    </lineage>
</organism>
<keyword evidence="4" id="KW-0862">Zinc</keyword>
<dbReference type="EMBL" id="VTEG01000001">
    <property type="protein sequence ID" value="TYS01382.1"/>
    <property type="molecule type" value="Genomic_DNA"/>
</dbReference>
<keyword evidence="3" id="KW-1003">Cell membrane</keyword>
<dbReference type="GO" id="GO:0005886">
    <property type="term" value="C:plasma membrane"/>
    <property type="evidence" value="ECO:0007669"/>
    <property type="project" value="UniProtKB-SubCell"/>
</dbReference>
<name>A0A5D4MI91_9BACI</name>
<keyword evidence="5" id="KW-0472">Membrane</keyword>
<dbReference type="PANTHER" id="PTHR11040:SF211">
    <property type="entry name" value="ZINC TRANSPORTER ZIP11"/>
    <property type="match status" value="1"/>
</dbReference>
<feature type="transmembrane region" description="Helical" evidence="5">
    <location>
        <begin position="31"/>
        <end position="49"/>
    </location>
</feature>
<feature type="transmembrane region" description="Helical" evidence="5">
    <location>
        <begin position="191"/>
        <end position="208"/>
    </location>
</feature>
<dbReference type="AlphaFoldDB" id="A0A5D4MI91"/>
<comment type="caution">
    <text evidence="6">The sequence shown here is derived from an EMBL/GenBank/DDBJ whole genome shotgun (WGS) entry which is preliminary data.</text>
</comment>
<accession>A0A5D4MI91</accession>
<evidence type="ECO:0000256" key="2">
    <source>
        <dbReference type="ARBA" id="ARBA00006939"/>
    </source>
</evidence>
<evidence type="ECO:0000256" key="5">
    <source>
        <dbReference type="SAM" id="Phobius"/>
    </source>
</evidence>
<dbReference type="PANTHER" id="PTHR11040">
    <property type="entry name" value="ZINC/IRON TRANSPORTER"/>
    <property type="match status" value="1"/>
</dbReference>
<comment type="similarity">
    <text evidence="2">Belongs to the ZIP transporter (TC 2.A.5) family.</text>
</comment>
<dbReference type="Proteomes" id="UP000325182">
    <property type="component" value="Unassembled WGS sequence"/>
</dbReference>
<feature type="transmembrane region" description="Helical" evidence="5">
    <location>
        <begin position="61"/>
        <end position="82"/>
    </location>
</feature>
<gene>
    <name evidence="6" type="ORF">FZC84_01610</name>
</gene>
<evidence type="ECO:0000313" key="7">
    <source>
        <dbReference type="Proteomes" id="UP000325182"/>
    </source>
</evidence>
<reference evidence="6 7" key="1">
    <citation type="submission" date="2019-08" db="EMBL/GenBank/DDBJ databases">
        <title>Bacillus genomes from the desert of Cuatro Cienegas, Coahuila.</title>
        <authorList>
            <person name="Olmedo-Alvarez G."/>
        </authorList>
    </citation>
    <scope>NUCLEOTIDE SEQUENCE [LARGE SCALE GENOMIC DNA]</scope>
    <source>
        <strain evidence="6 7">CH128b_4D</strain>
    </source>
</reference>
<evidence type="ECO:0000313" key="6">
    <source>
        <dbReference type="EMBL" id="TYS01382.1"/>
    </source>
</evidence>